<feature type="transmembrane region" description="Helical" evidence="7">
    <location>
        <begin position="276"/>
        <end position="293"/>
    </location>
</feature>
<sequence length="389" mass="43700" precursor="true">MTLRLPKLTVWRAIFAAIMLSGAYATYLRIVYGLGGSTNLSDKFPWGIWIAFDVMCGVGLAAGGFTLVAITHIFNIEKYKPVLRPAILTAFLGYTLVVVGLLFDLGRPDRLWHPLVMWNPHSVMFEVAWCVTLYSTVLFLEFLPMVFEKFGWHRPLEWIHRISVPLMILGVLLSTLHQSSLGTLFLIVPEKLYPLWYTPILPLLFYVSAIAVGLAMTIFESWHSSRAFGRALELPLLASMGRVLAVILSVYLWIRFLDMSHRHVFGLLAQNRIETWLFLLEIALMVTPMVLLFQSRIRTNPGALYACAVMVVFGFITNRLNVGTTGLEAGSGTHYVPKWSEVAVTLSIVAAGFAIFRVIAHYFPVFEAHQSEHAPDLQEQTEEDPVAVG</sequence>
<dbReference type="PANTHER" id="PTHR30074">
    <property type="entry name" value="FORMATE DEHYDROGENASE, NITRATE-INDUCIBLE, CYTOCHROME B556 FDN SUBUNIT"/>
    <property type="match status" value="1"/>
</dbReference>
<keyword evidence="6 7" id="KW-0472">Membrane</keyword>
<keyword evidence="4 7" id="KW-0812">Transmembrane</keyword>
<dbReference type="GO" id="GO:0005886">
    <property type="term" value="C:plasma membrane"/>
    <property type="evidence" value="ECO:0007669"/>
    <property type="project" value="UniProtKB-SubCell"/>
</dbReference>
<dbReference type="AlphaFoldDB" id="Q01YU6"/>
<keyword evidence="5 7" id="KW-1133">Transmembrane helix</keyword>
<dbReference type="Gene3D" id="1.20.1630.10">
    <property type="entry name" value="Formate dehydrogenase/DMSO reductase domain"/>
    <property type="match status" value="1"/>
</dbReference>
<name>Q01YU6_SOLUE</name>
<evidence type="ECO:0000313" key="8">
    <source>
        <dbReference type="EMBL" id="ABJ85169.1"/>
    </source>
</evidence>
<evidence type="ECO:0000256" key="7">
    <source>
        <dbReference type="SAM" id="Phobius"/>
    </source>
</evidence>
<evidence type="ECO:0000256" key="6">
    <source>
        <dbReference type="ARBA" id="ARBA00023136"/>
    </source>
</evidence>
<feature type="transmembrane region" description="Helical" evidence="7">
    <location>
        <begin position="164"/>
        <end position="188"/>
    </location>
</feature>
<comment type="similarity">
    <text evidence="2">Belongs to the NrfD family.</text>
</comment>
<dbReference type="KEGG" id="sus:Acid_4205"/>
<organism evidence="8">
    <name type="scientific">Solibacter usitatus (strain Ellin6076)</name>
    <dbReference type="NCBI Taxonomy" id="234267"/>
    <lineage>
        <taxon>Bacteria</taxon>
        <taxon>Pseudomonadati</taxon>
        <taxon>Acidobacteriota</taxon>
        <taxon>Terriglobia</taxon>
        <taxon>Bryobacterales</taxon>
        <taxon>Solibacteraceae</taxon>
        <taxon>Candidatus Solibacter</taxon>
    </lineage>
</organism>
<feature type="transmembrane region" description="Helical" evidence="7">
    <location>
        <begin position="200"/>
        <end position="222"/>
    </location>
</feature>
<feature type="transmembrane region" description="Helical" evidence="7">
    <location>
        <begin position="123"/>
        <end position="143"/>
    </location>
</feature>
<keyword evidence="3" id="KW-1003">Cell membrane</keyword>
<protein>
    <submittedName>
        <fullName evidence="8">Polysulphide reductase, NrfD</fullName>
    </submittedName>
</protein>
<evidence type="ECO:0000256" key="5">
    <source>
        <dbReference type="ARBA" id="ARBA00022989"/>
    </source>
</evidence>
<dbReference type="STRING" id="234267.Acid_4205"/>
<dbReference type="OrthoDB" id="9768158at2"/>
<evidence type="ECO:0000256" key="2">
    <source>
        <dbReference type="ARBA" id="ARBA00008929"/>
    </source>
</evidence>
<dbReference type="GO" id="GO:0009061">
    <property type="term" value="P:anaerobic respiration"/>
    <property type="evidence" value="ECO:0007669"/>
    <property type="project" value="TreeGrafter"/>
</dbReference>
<dbReference type="Pfam" id="PF03916">
    <property type="entry name" value="NrfD"/>
    <property type="match status" value="1"/>
</dbReference>
<evidence type="ECO:0000256" key="1">
    <source>
        <dbReference type="ARBA" id="ARBA00004651"/>
    </source>
</evidence>
<dbReference type="InterPro" id="IPR005614">
    <property type="entry name" value="NrfD-like"/>
</dbReference>
<dbReference type="eggNOG" id="COG5557">
    <property type="taxonomic scope" value="Bacteria"/>
</dbReference>
<dbReference type="InParanoid" id="Q01YU6"/>
<evidence type="ECO:0000256" key="3">
    <source>
        <dbReference type="ARBA" id="ARBA00022475"/>
    </source>
</evidence>
<dbReference type="EMBL" id="CP000473">
    <property type="protein sequence ID" value="ABJ85169.1"/>
    <property type="molecule type" value="Genomic_DNA"/>
</dbReference>
<feature type="transmembrane region" description="Helical" evidence="7">
    <location>
        <begin position="302"/>
        <end position="322"/>
    </location>
</feature>
<feature type="transmembrane region" description="Helical" evidence="7">
    <location>
        <begin position="82"/>
        <end position="103"/>
    </location>
</feature>
<proteinExistence type="inferred from homology"/>
<accession>Q01YU6</accession>
<feature type="transmembrane region" description="Helical" evidence="7">
    <location>
        <begin position="12"/>
        <end position="34"/>
    </location>
</feature>
<feature type="transmembrane region" description="Helical" evidence="7">
    <location>
        <begin position="342"/>
        <end position="360"/>
    </location>
</feature>
<comment type="subcellular location">
    <subcellularLocation>
        <location evidence="1">Cell membrane</location>
        <topology evidence="1">Multi-pass membrane protein</topology>
    </subcellularLocation>
</comment>
<reference evidence="8" key="1">
    <citation type="submission" date="2006-10" db="EMBL/GenBank/DDBJ databases">
        <title>Complete sequence of Solibacter usitatus Ellin6076.</title>
        <authorList>
            <consortium name="US DOE Joint Genome Institute"/>
            <person name="Copeland A."/>
            <person name="Lucas S."/>
            <person name="Lapidus A."/>
            <person name="Barry K."/>
            <person name="Detter J.C."/>
            <person name="Glavina del Rio T."/>
            <person name="Hammon N."/>
            <person name="Israni S."/>
            <person name="Dalin E."/>
            <person name="Tice H."/>
            <person name="Pitluck S."/>
            <person name="Thompson L.S."/>
            <person name="Brettin T."/>
            <person name="Bruce D."/>
            <person name="Han C."/>
            <person name="Tapia R."/>
            <person name="Gilna P."/>
            <person name="Schmutz J."/>
            <person name="Larimer F."/>
            <person name="Land M."/>
            <person name="Hauser L."/>
            <person name="Kyrpides N."/>
            <person name="Mikhailova N."/>
            <person name="Janssen P.H."/>
            <person name="Kuske C.R."/>
            <person name="Richardson P."/>
        </authorList>
    </citation>
    <scope>NUCLEOTIDE SEQUENCE</scope>
    <source>
        <strain evidence="8">Ellin6076</strain>
    </source>
</reference>
<dbReference type="InterPro" id="IPR051817">
    <property type="entry name" value="FDH_cytochrome_b556_subunit"/>
</dbReference>
<dbReference type="PANTHER" id="PTHR30074:SF4">
    <property type="entry name" value="NI_FE-HYDROGENASE 2 B-TYPE CYTOCHROME SUBUNIT-RELATED"/>
    <property type="match status" value="1"/>
</dbReference>
<feature type="transmembrane region" description="Helical" evidence="7">
    <location>
        <begin position="46"/>
        <end position="70"/>
    </location>
</feature>
<feature type="transmembrane region" description="Helical" evidence="7">
    <location>
        <begin position="234"/>
        <end position="256"/>
    </location>
</feature>
<dbReference type="HOGENOM" id="CLU_049007_0_0_0"/>
<gene>
    <name evidence="8" type="ordered locus">Acid_4205</name>
</gene>
<evidence type="ECO:0000256" key="4">
    <source>
        <dbReference type="ARBA" id="ARBA00022692"/>
    </source>
</evidence>